<feature type="transmembrane region" description="Helical" evidence="2">
    <location>
        <begin position="93"/>
        <end position="113"/>
    </location>
</feature>
<gene>
    <name evidence="3" type="ORF">H920_16326</name>
</gene>
<reference evidence="3 4" key="1">
    <citation type="submission" date="2013-11" db="EMBL/GenBank/DDBJ databases">
        <title>The Damaraland mole rat (Fukomys damarensis) genome and evolution of African mole rats.</title>
        <authorList>
            <person name="Gladyshev V.N."/>
            <person name="Fang X."/>
        </authorList>
    </citation>
    <scope>NUCLEOTIDE SEQUENCE [LARGE SCALE GENOMIC DNA]</scope>
    <source>
        <tissue evidence="3">Liver</tissue>
    </source>
</reference>
<dbReference type="PANTHER" id="PTHR36868:SF1">
    <property type="entry name" value="NUTRITIONALLY-REGULATED ADIPOSE AND CARDIAC ENRICHED PROTEIN HOMOLOG"/>
    <property type="match status" value="1"/>
</dbReference>
<keyword evidence="4" id="KW-1185">Reference proteome</keyword>
<accession>A0A091CWT1</accession>
<keyword evidence="2" id="KW-0472">Membrane</keyword>
<dbReference type="PANTHER" id="PTHR36868">
    <property type="entry name" value="NUTRITIONALLY-REGULATED ADIPOSE AND CARDIAC ENRICHED PROTEIN HOMOLOG"/>
    <property type="match status" value="1"/>
</dbReference>
<dbReference type="Proteomes" id="UP000028990">
    <property type="component" value="Unassembled WGS sequence"/>
</dbReference>
<evidence type="ECO:0000256" key="1">
    <source>
        <dbReference type="SAM" id="MobiDB-lite"/>
    </source>
</evidence>
<feature type="compositionally biased region" description="Basic and acidic residues" evidence="1">
    <location>
        <begin position="51"/>
        <end position="64"/>
    </location>
</feature>
<evidence type="ECO:0000256" key="2">
    <source>
        <dbReference type="SAM" id="Phobius"/>
    </source>
</evidence>
<sequence length="149" mass="17193">MKTPTRAWHPDSRPETPHRTREDEETSGCSVRPWPQVEGGRKRPPSILRRSWPERVPHKADPPRSSRHVRFQEPLEVAVHCGTLHPVPRRSSLLLWLSLCILLGVALGLYCGWAEPTTTALENLWAQLRILILHLWHMALSGWHCFLQL</sequence>
<feature type="transmembrane region" description="Helical" evidence="2">
    <location>
        <begin position="125"/>
        <end position="147"/>
    </location>
</feature>
<evidence type="ECO:0000313" key="4">
    <source>
        <dbReference type="Proteomes" id="UP000028990"/>
    </source>
</evidence>
<name>A0A091CWT1_FUKDA</name>
<dbReference type="Pfam" id="PF15555">
    <property type="entry name" value="DUF4658"/>
    <property type="match status" value="1"/>
</dbReference>
<organism evidence="3 4">
    <name type="scientific">Fukomys damarensis</name>
    <name type="common">Damaraland mole rat</name>
    <name type="synonym">Cryptomys damarensis</name>
    <dbReference type="NCBI Taxonomy" id="885580"/>
    <lineage>
        <taxon>Eukaryota</taxon>
        <taxon>Metazoa</taxon>
        <taxon>Chordata</taxon>
        <taxon>Craniata</taxon>
        <taxon>Vertebrata</taxon>
        <taxon>Euteleostomi</taxon>
        <taxon>Mammalia</taxon>
        <taxon>Eutheria</taxon>
        <taxon>Euarchontoglires</taxon>
        <taxon>Glires</taxon>
        <taxon>Rodentia</taxon>
        <taxon>Hystricomorpha</taxon>
        <taxon>Bathyergidae</taxon>
        <taxon>Fukomys</taxon>
    </lineage>
</organism>
<dbReference type="GO" id="GO:0005886">
    <property type="term" value="C:plasma membrane"/>
    <property type="evidence" value="ECO:0007669"/>
    <property type="project" value="TreeGrafter"/>
</dbReference>
<feature type="compositionally biased region" description="Basic and acidic residues" evidence="1">
    <location>
        <begin position="8"/>
        <end position="22"/>
    </location>
</feature>
<feature type="region of interest" description="Disordered" evidence="1">
    <location>
        <begin position="1"/>
        <end position="67"/>
    </location>
</feature>
<dbReference type="EMBL" id="KN124093">
    <property type="protein sequence ID" value="KFO22300.1"/>
    <property type="molecule type" value="Genomic_DNA"/>
</dbReference>
<dbReference type="AlphaFoldDB" id="A0A091CWT1"/>
<evidence type="ECO:0000313" key="3">
    <source>
        <dbReference type="EMBL" id="KFO22300.1"/>
    </source>
</evidence>
<protein>
    <submittedName>
        <fullName evidence="3">Uncharacterized protein</fullName>
    </submittedName>
</protein>
<dbReference type="InterPro" id="IPR028114">
    <property type="entry name" value="DUF4658"/>
</dbReference>
<keyword evidence="2" id="KW-0812">Transmembrane</keyword>
<proteinExistence type="predicted"/>
<keyword evidence="2" id="KW-1133">Transmembrane helix</keyword>